<dbReference type="PANTHER" id="PTHR35271">
    <property type="entry name" value="ABC TRANSPORTER, SUBSTRATE-BINDING LIPOPROTEIN-RELATED"/>
    <property type="match status" value="1"/>
</dbReference>
<evidence type="ECO:0000313" key="2">
    <source>
        <dbReference type="EMBL" id="BCJ88323.1"/>
    </source>
</evidence>
<keyword evidence="1" id="KW-0732">Signal</keyword>
<dbReference type="InterPro" id="IPR007487">
    <property type="entry name" value="ABC_transpt-TYRBP-like"/>
</dbReference>
<dbReference type="PANTHER" id="PTHR35271:SF1">
    <property type="entry name" value="ABC TRANSPORTER, SUBSTRATE-BINDING LIPOPROTEIN"/>
    <property type="match status" value="1"/>
</dbReference>
<reference evidence="2 3" key="1">
    <citation type="submission" date="2020-08" db="EMBL/GenBank/DDBJ databases">
        <title>Complete Genome Sequence of Effusibacillus dendaii Strain skT53, Isolated from Farmland soil.</title>
        <authorList>
            <person name="Konishi T."/>
            <person name="Kawasaki H."/>
        </authorList>
    </citation>
    <scope>NUCLEOTIDE SEQUENCE [LARGE SCALE GENOMIC DNA]</scope>
    <source>
        <strain evidence="3">skT53</strain>
    </source>
</reference>
<dbReference type="EMBL" id="AP023366">
    <property type="protein sequence ID" value="BCJ88323.1"/>
    <property type="molecule type" value="Genomic_DNA"/>
</dbReference>
<dbReference type="Proteomes" id="UP000593802">
    <property type="component" value="Chromosome"/>
</dbReference>
<feature type="chain" id="PRO_5039202185" evidence="1">
    <location>
        <begin position="24"/>
        <end position="337"/>
    </location>
</feature>
<accession>A0A7I8DDN6</accession>
<dbReference type="KEGG" id="eff:skT53_33080"/>
<keyword evidence="3" id="KW-1185">Reference proteome</keyword>
<sequence length="337" mass="35455">MKKAILPIACSLLLLTACGSPSAGNKPADNNPGSDSKKTVKIGITQIVEHPSLDAARKGFIAALKDAGYTDGNNLKLDVQFAQNDLTTNTTIAQKFVSDKDDLILAISTPSAQAAAKATKDIPILFTAITDPLGAKLVQSLDKPGGNVTGTSDTHPDAIKNTMKAIKSFFPNTKNVGIIYNSGEQNSVVNVKNAEKAMQELGLTPVEATITNSSEVKQAADSLVGRCEVLYIPKDNTVVSALESVIKVANDKHIPLFVGESDSVKRGGFAGYGFEYYDLGYQTGKMAVDILKNGKKPADIPVGFPSKLGLVINKKAAADEGITLTDAMTKDATIVGE</sequence>
<dbReference type="Pfam" id="PF04392">
    <property type="entry name" value="ABC_sub_bind"/>
    <property type="match status" value="1"/>
</dbReference>
<feature type="signal peptide" evidence="1">
    <location>
        <begin position="1"/>
        <end position="23"/>
    </location>
</feature>
<evidence type="ECO:0000313" key="3">
    <source>
        <dbReference type="Proteomes" id="UP000593802"/>
    </source>
</evidence>
<proteinExistence type="predicted"/>
<gene>
    <name evidence="2" type="ORF">skT53_33080</name>
</gene>
<protein>
    <submittedName>
        <fullName evidence="2">ABC transporter substrate-binding protein</fullName>
    </submittedName>
</protein>
<dbReference type="RefSeq" id="WP_200758950.1">
    <property type="nucleotide sequence ID" value="NZ_AP023366.1"/>
</dbReference>
<dbReference type="AlphaFoldDB" id="A0A7I8DDN6"/>
<dbReference type="InterPro" id="IPR028082">
    <property type="entry name" value="Peripla_BP_I"/>
</dbReference>
<organism evidence="2 3">
    <name type="scientific">Effusibacillus dendaii</name>
    <dbReference type="NCBI Taxonomy" id="2743772"/>
    <lineage>
        <taxon>Bacteria</taxon>
        <taxon>Bacillati</taxon>
        <taxon>Bacillota</taxon>
        <taxon>Bacilli</taxon>
        <taxon>Bacillales</taxon>
        <taxon>Alicyclobacillaceae</taxon>
        <taxon>Effusibacillus</taxon>
    </lineage>
</organism>
<dbReference type="PROSITE" id="PS51257">
    <property type="entry name" value="PROKAR_LIPOPROTEIN"/>
    <property type="match status" value="1"/>
</dbReference>
<dbReference type="Gene3D" id="3.40.50.2300">
    <property type="match status" value="2"/>
</dbReference>
<dbReference type="SUPFAM" id="SSF53822">
    <property type="entry name" value="Periplasmic binding protein-like I"/>
    <property type="match status" value="1"/>
</dbReference>
<evidence type="ECO:0000256" key="1">
    <source>
        <dbReference type="SAM" id="SignalP"/>
    </source>
</evidence>
<name>A0A7I8DDN6_9BACL</name>
<dbReference type="CDD" id="cd06325">
    <property type="entry name" value="PBP1_ABC_unchar_transporter"/>
    <property type="match status" value="1"/>
</dbReference>